<proteinExistence type="inferred from homology"/>
<dbReference type="Gene3D" id="3.30.420.40">
    <property type="match status" value="2"/>
</dbReference>
<sequence>MRLRRFVLLLLRVFPLSDGLLLAIESSCDDTSVALVRGRTALGWLISSQIERHSPFGGVVPEYASRMHLEALLPLTERLMKEAAVSPRDLDGIAVTYGPGLMGSLLVGVMAAKALSQVWGVPLIGVNHLEGHLCAGLVSSPDLDFPFLCAVVSGGHTEVLLCRGPGDYQLAARTRDDAAGEAFDKLAKMLGLGYPGGPVVDRLAAGGRPDAFDLPRPKFDGSMDFSFSGLKTAVLNMVNHWRQRGEEIPTEDLCASFQQAVVDVLIDRLEQAAEKTGVRSVAISGGVAANSRFREAVSSHPGWKAFVPPKSYCTDNAVMIGVAGGLSLKAGRTSDLTLSPDPSLDVTAGLSSL</sequence>
<dbReference type="GO" id="GO:0008233">
    <property type="term" value="F:peptidase activity"/>
    <property type="evidence" value="ECO:0007669"/>
    <property type="project" value="UniProtKB-KW"/>
</dbReference>
<evidence type="ECO:0000256" key="1">
    <source>
        <dbReference type="ARBA" id="ARBA00022490"/>
    </source>
</evidence>
<keyword evidence="3 8" id="KW-0819">tRNA processing</keyword>
<keyword evidence="10" id="KW-0378">Hydrolase</keyword>
<dbReference type="InterPro" id="IPR043129">
    <property type="entry name" value="ATPase_NBD"/>
</dbReference>
<evidence type="ECO:0000256" key="3">
    <source>
        <dbReference type="ARBA" id="ARBA00022694"/>
    </source>
</evidence>
<comment type="subcellular location">
    <subcellularLocation>
        <location evidence="8">Cytoplasm</location>
    </subcellularLocation>
</comment>
<feature type="binding site" evidence="8">
    <location>
        <position position="128"/>
    </location>
    <ligand>
        <name>Fe cation</name>
        <dbReference type="ChEBI" id="CHEBI:24875"/>
    </ligand>
</feature>
<feature type="binding site" evidence="8">
    <location>
        <position position="201"/>
    </location>
    <ligand>
        <name>substrate</name>
    </ligand>
</feature>
<accession>H0UM14</accession>
<keyword evidence="4 8" id="KW-0479">Metal-binding</keyword>
<dbReference type="EC" id="2.3.1.234" evidence="8"/>
<evidence type="ECO:0000256" key="7">
    <source>
        <dbReference type="ARBA" id="ARBA00048117"/>
    </source>
</evidence>
<feature type="binding site" evidence="8">
    <location>
        <position position="315"/>
    </location>
    <ligand>
        <name>Fe cation</name>
        <dbReference type="ChEBI" id="CHEBI:24875"/>
    </ligand>
</feature>
<feature type="domain" description="Gcp-like" evidence="9">
    <location>
        <begin position="45"/>
        <end position="321"/>
    </location>
</feature>
<dbReference type="InterPro" id="IPR000905">
    <property type="entry name" value="Gcp-like_dom"/>
</dbReference>
<evidence type="ECO:0000256" key="6">
    <source>
        <dbReference type="ARBA" id="ARBA00023315"/>
    </source>
</evidence>
<dbReference type="PANTHER" id="PTHR11735">
    <property type="entry name" value="TRNA N6-ADENOSINE THREONYLCARBAMOYLTRANSFERASE"/>
    <property type="match status" value="1"/>
</dbReference>
<evidence type="ECO:0000256" key="4">
    <source>
        <dbReference type="ARBA" id="ARBA00022723"/>
    </source>
</evidence>
<feature type="binding site" evidence="8">
    <location>
        <position position="290"/>
    </location>
    <ligand>
        <name>substrate</name>
    </ligand>
</feature>
<dbReference type="InterPro" id="IPR022450">
    <property type="entry name" value="TsaD"/>
</dbReference>
<dbReference type="PANTHER" id="PTHR11735:SF6">
    <property type="entry name" value="TRNA N6-ADENOSINE THREONYLCARBAMOYLTRANSFERASE, MITOCHONDRIAL"/>
    <property type="match status" value="1"/>
</dbReference>
<feature type="binding site" evidence="8">
    <location>
        <begin position="151"/>
        <end position="155"/>
    </location>
    <ligand>
        <name>substrate</name>
    </ligand>
</feature>
<dbReference type="HOGENOM" id="CLU_023208_0_2_0"/>
<organism evidence="10 11">
    <name type="scientific">Jonquetella anthropi DSM 22815</name>
    <dbReference type="NCBI Taxonomy" id="885272"/>
    <lineage>
        <taxon>Bacteria</taxon>
        <taxon>Thermotogati</taxon>
        <taxon>Synergistota</taxon>
        <taxon>Synergistia</taxon>
        <taxon>Synergistales</taxon>
        <taxon>Dethiosulfovibrionaceae</taxon>
        <taxon>Jonquetella</taxon>
    </lineage>
</organism>
<dbReference type="CDD" id="cd24133">
    <property type="entry name" value="ASKHA_NBD_TsaD_bac"/>
    <property type="match status" value="1"/>
</dbReference>
<feature type="binding site" evidence="8">
    <location>
        <position position="132"/>
    </location>
    <ligand>
        <name>Fe cation</name>
        <dbReference type="ChEBI" id="CHEBI:24875"/>
    </ligand>
</feature>
<evidence type="ECO:0000259" key="9">
    <source>
        <dbReference type="Pfam" id="PF00814"/>
    </source>
</evidence>
<dbReference type="FunFam" id="3.30.420.40:FF:000040">
    <property type="entry name" value="tRNA N6-adenosine threonylcarbamoyltransferase"/>
    <property type="match status" value="1"/>
</dbReference>
<comment type="function">
    <text evidence="8">Required for the formation of a threonylcarbamoyl group on adenosine at position 37 (t(6)A37) in tRNAs that read codons beginning with adenine. Is involved in the transfer of the threonylcarbamoyl moiety of threonylcarbamoyl-AMP (TC-AMP) to the N6 group of A37, together with TsaE and TsaB. TsaD likely plays a direct catalytic role in this reaction.</text>
</comment>
<feature type="binding site" evidence="8">
    <location>
        <position position="184"/>
    </location>
    <ligand>
        <name>substrate</name>
    </ligand>
</feature>
<dbReference type="AlphaFoldDB" id="H0UM14"/>
<comment type="catalytic activity">
    <reaction evidence="7 8">
        <text>L-threonylcarbamoyladenylate + adenosine(37) in tRNA = N(6)-L-threonylcarbamoyladenosine(37) in tRNA + AMP + H(+)</text>
        <dbReference type="Rhea" id="RHEA:37059"/>
        <dbReference type="Rhea" id="RHEA-COMP:10162"/>
        <dbReference type="Rhea" id="RHEA-COMP:10163"/>
        <dbReference type="ChEBI" id="CHEBI:15378"/>
        <dbReference type="ChEBI" id="CHEBI:73682"/>
        <dbReference type="ChEBI" id="CHEBI:74411"/>
        <dbReference type="ChEBI" id="CHEBI:74418"/>
        <dbReference type="ChEBI" id="CHEBI:456215"/>
        <dbReference type="EC" id="2.3.1.234"/>
    </reaction>
</comment>
<dbReference type="HAMAP" id="MF_01445">
    <property type="entry name" value="TsaD"/>
    <property type="match status" value="1"/>
</dbReference>
<dbReference type="Pfam" id="PF00814">
    <property type="entry name" value="TsaD"/>
    <property type="match status" value="1"/>
</dbReference>
<dbReference type="GO" id="GO:0002949">
    <property type="term" value="P:tRNA threonylcarbamoyladenosine modification"/>
    <property type="evidence" value="ECO:0007669"/>
    <property type="project" value="UniProtKB-UniRule"/>
</dbReference>
<dbReference type="NCBIfam" id="TIGR00329">
    <property type="entry name" value="gcp_kae1"/>
    <property type="match status" value="1"/>
</dbReference>
<keyword evidence="6 8" id="KW-0012">Acyltransferase</keyword>
<name>H0UM14_9BACT</name>
<evidence type="ECO:0000256" key="5">
    <source>
        <dbReference type="ARBA" id="ARBA00023004"/>
    </source>
</evidence>
<dbReference type="InterPro" id="IPR017861">
    <property type="entry name" value="KAE1/TsaD"/>
</dbReference>
<dbReference type="Proteomes" id="UP000003806">
    <property type="component" value="Chromosome"/>
</dbReference>
<evidence type="ECO:0000256" key="8">
    <source>
        <dbReference type="HAMAP-Rule" id="MF_01445"/>
    </source>
</evidence>
<dbReference type="InterPro" id="IPR017860">
    <property type="entry name" value="Peptidase_M22_CS"/>
</dbReference>
<dbReference type="GO" id="GO:0006508">
    <property type="term" value="P:proteolysis"/>
    <property type="evidence" value="ECO:0007669"/>
    <property type="project" value="UniProtKB-KW"/>
</dbReference>
<keyword evidence="5 8" id="KW-0408">Iron</keyword>
<dbReference type="SUPFAM" id="SSF53067">
    <property type="entry name" value="Actin-like ATPase domain"/>
    <property type="match status" value="2"/>
</dbReference>
<evidence type="ECO:0000313" key="10">
    <source>
        <dbReference type="EMBL" id="EHM12556.1"/>
    </source>
</evidence>
<dbReference type="GO" id="GO:0061711">
    <property type="term" value="F:tRNA N(6)-L-threonylcarbamoyladenine synthase activity"/>
    <property type="evidence" value="ECO:0007669"/>
    <property type="project" value="UniProtKB-EC"/>
</dbReference>
<dbReference type="FunFam" id="3.30.420.40:FF:000012">
    <property type="entry name" value="tRNA N6-adenosine threonylcarbamoyltransferase"/>
    <property type="match status" value="1"/>
</dbReference>
<keyword evidence="2 8" id="KW-0808">Transferase</keyword>
<dbReference type="GO" id="GO:0005737">
    <property type="term" value="C:cytoplasm"/>
    <property type="evidence" value="ECO:0007669"/>
    <property type="project" value="UniProtKB-SubCell"/>
</dbReference>
<dbReference type="PRINTS" id="PR00789">
    <property type="entry name" value="OSIALOPTASE"/>
</dbReference>
<comment type="cofactor">
    <cofactor evidence="8">
        <name>Fe(2+)</name>
        <dbReference type="ChEBI" id="CHEBI:29033"/>
    </cofactor>
    <text evidence="8">Binds 1 Fe(2+) ion per subunit.</text>
</comment>
<dbReference type="PROSITE" id="PS01016">
    <property type="entry name" value="GLYCOPROTEASE"/>
    <property type="match status" value="1"/>
</dbReference>
<keyword evidence="11" id="KW-1185">Reference proteome</keyword>
<dbReference type="STRING" id="885272.JonanDRAFT_0125"/>
<gene>
    <name evidence="8" type="primary">tsaD</name>
    <name evidence="10" type="ORF">JonanDRAFT_0125</name>
</gene>
<keyword evidence="1 8" id="KW-0963">Cytoplasm</keyword>
<reference evidence="10 11" key="1">
    <citation type="submission" date="2011-11" db="EMBL/GenBank/DDBJ databases">
        <title>The Noncontiguous Finished genome of Jonquetella anthropi DSM 22815.</title>
        <authorList>
            <consortium name="US DOE Joint Genome Institute (JGI-PGF)"/>
            <person name="Lucas S."/>
            <person name="Copeland A."/>
            <person name="Lapidus A."/>
            <person name="Glavina del Rio T."/>
            <person name="Dalin E."/>
            <person name="Tice H."/>
            <person name="Bruce D."/>
            <person name="Goodwin L."/>
            <person name="Pitluck S."/>
            <person name="Peters L."/>
            <person name="Mikhailova N."/>
            <person name="Held B."/>
            <person name="Kyrpides N."/>
            <person name="Mavromatis K."/>
            <person name="Ivanova N."/>
            <person name="Markowitz V."/>
            <person name="Cheng J.-F."/>
            <person name="Hugenholtz P."/>
            <person name="Woyke T."/>
            <person name="Wu D."/>
            <person name="Gronow S."/>
            <person name="Wellnitz S."/>
            <person name="Brambilla E."/>
            <person name="Klenk H.-P."/>
            <person name="Eisen J.A."/>
        </authorList>
    </citation>
    <scope>NUCLEOTIDE SEQUENCE [LARGE SCALE GENOMIC DNA]</scope>
    <source>
        <strain evidence="10 11">DSM 22815</strain>
    </source>
</reference>
<dbReference type="OrthoDB" id="9806197at2"/>
<feature type="binding site" evidence="8">
    <location>
        <position position="197"/>
    </location>
    <ligand>
        <name>substrate</name>
    </ligand>
</feature>
<dbReference type="GO" id="GO:0005506">
    <property type="term" value="F:iron ion binding"/>
    <property type="evidence" value="ECO:0007669"/>
    <property type="project" value="UniProtKB-UniRule"/>
</dbReference>
<comment type="similarity">
    <text evidence="8">Belongs to the KAE1 / TsaD family.</text>
</comment>
<evidence type="ECO:0000256" key="2">
    <source>
        <dbReference type="ARBA" id="ARBA00022679"/>
    </source>
</evidence>
<keyword evidence="10" id="KW-0645">Protease</keyword>
<dbReference type="NCBIfam" id="TIGR03723">
    <property type="entry name" value="T6A_TsaD_YgjD"/>
    <property type="match status" value="1"/>
</dbReference>
<evidence type="ECO:0000313" key="11">
    <source>
        <dbReference type="Proteomes" id="UP000003806"/>
    </source>
</evidence>
<dbReference type="eggNOG" id="COG0533">
    <property type="taxonomic scope" value="Bacteria"/>
</dbReference>
<dbReference type="EMBL" id="CM001376">
    <property type="protein sequence ID" value="EHM12556.1"/>
    <property type="molecule type" value="Genomic_DNA"/>
</dbReference>
<protein>
    <recommendedName>
        <fullName evidence="8">tRNA N6-adenosine threonylcarbamoyltransferase</fullName>
        <ecNumber evidence="8">2.3.1.234</ecNumber>
    </recommendedName>
    <alternativeName>
        <fullName evidence="8">N6-L-threonylcarbamoyladenine synthase</fullName>
        <shortName evidence="8">t(6)A synthase</shortName>
    </alternativeName>
    <alternativeName>
        <fullName evidence="8">t(6)A37 threonylcarbamoyladenosine biosynthesis protein TsaD</fullName>
    </alternativeName>
    <alternativeName>
        <fullName evidence="8">tRNA threonylcarbamoyladenosine biosynthesis protein TsaD</fullName>
    </alternativeName>
</protein>
<dbReference type="RefSeq" id="WP_008521993.1">
    <property type="nucleotide sequence ID" value="NZ_CM001376.1"/>
</dbReference>